<evidence type="ECO:0000259" key="8">
    <source>
        <dbReference type="Pfam" id="PF18741"/>
    </source>
</evidence>
<evidence type="ECO:0000256" key="3">
    <source>
        <dbReference type="ARBA" id="ARBA00022801"/>
    </source>
</evidence>
<evidence type="ECO:0000256" key="5">
    <source>
        <dbReference type="ARBA" id="ARBA00022840"/>
    </source>
</evidence>
<keyword evidence="10" id="KW-1185">Reference proteome</keyword>
<dbReference type="InterPro" id="IPR041679">
    <property type="entry name" value="DNA2/NAM7-like_C"/>
</dbReference>
<dbReference type="InterPro" id="IPR025103">
    <property type="entry name" value="DUF4011"/>
</dbReference>
<evidence type="ECO:0000256" key="2">
    <source>
        <dbReference type="ARBA" id="ARBA00022741"/>
    </source>
</evidence>
<dbReference type="PANTHER" id="PTHR43788:SF8">
    <property type="entry name" value="DNA-BINDING PROTEIN SMUBP-2"/>
    <property type="match status" value="1"/>
</dbReference>
<dbReference type="Pfam" id="PF13195">
    <property type="entry name" value="DUF4011"/>
    <property type="match status" value="1"/>
</dbReference>
<evidence type="ECO:0000256" key="4">
    <source>
        <dbReference type="ARBA" id="ARBA00022806"/>
    </source>
</evidence>
<evidence type="ECO:0000259" key="7">
    <source>
        <dbReference type="Pfam" id="PF13087"/>
    </source>
</evidence>
<evidence type="ECO:0000256" key="1">
    <source>
        <dbReference type="ARBA" id="ARBA00007913"/>
    </source>
</evidence>
<dbReference type="PANTHER" id="PTHR43788">
    <property type="entry name" value="DNA2/NAM7 HELICASE FAMILY MEMBER"/>
    <property type="match status" value="1"/>
</dbReference>
<feature type="domain" description="DNA2/NAM7 helicase-like C-terminal" evidence="7">
    <location>
        <begin position="1279"/>
        <end position="1494"/>
    </location>
</feature>
<evidence type="ECO:0000259" key="6">
    <source>
        <dbReference type="Pfam" id="PF13086"/>
    </source>
</evidence>
<dbReference type="Gene3D" id="3.40.50.300">
    <property type="entry name" value="P-loop containing nucleotide triphosphate hydrolases"/>
    <property type="match status" value="3"/>
</dbReference>
<comment type="caution">
    <text evidence="9">The sequence shown here is derived from an EMBL/GenBank/DDBJ whole genome shotgun (WGS) entry which is preliminary data.</text>
</comment>
<dbReference type="Pfam" id="PF13086">
    <property type="entry name" value="AAA_11"/>
    <property type="match status" value="2"/>
</dbReference>
<keyword evidence="4 9" id="KW-0347">Helicase</keyword>
<dbReference type="CDD" id="cd18808">
    <property type="entry name" value="SF1_C_Upf1"/>
    <property type="match status" value="1"/>
</dbReference>
<dbReference type="Pfam" id="PF13087">
    <property type="entry name" value="AAA_12"/>
    <property type="match status" value="1"/>
</dbReference>
<dbReference type="SUPFAM" id="SSF52540">
    <property type="entry name" value="P-loop containing nucleoside triphosphate hydrolases"/>
    <property type="match status" value="1"/>
</dbReference>
<proteinExistence type="inferred from homology"/>
<dbReference type="GO" id="GO:0016787">
    <property type="term" value="F:hydrolase activity"/>
    <property type="evidence" value="ECO:0007669"/>
    <property type="project" value="UniProtKB-KW"/>
</dbReference>
<dbReference type="InterPro" id="IPR050534">
    <property type="entry name" value="Coronavir_polyprotein_1ab"/>
</dbReference>
<sequence>MRRLIERAVERGGLPADDVLGLLLPVFRTVQTLHETGRVAPLRGLAALEQDGDDPVTVDVSLAGPPVRNRSAIAAAELTGAVEVEQDEGTVRIVAGWQRWEHLVGHHDELTDIASLGELFVALVCGLDLADEGDAAQLQERRNNLFALDPGLHPVLATVASAMIAPDRRRRAQDLADVVRRLESYRDQPEDFDLDRVLSAQPDSRAAVLAHLRDRLFDASRRNPLLHFRPTGRTINLTEASVPLVLDVRHIRASQLFTWGGPASSRLVDGKVLDVGSLVRWDDAPYAAAALDALISSARRDRAEYGRDQLRLVVAFLRWHDVKNDPTTPIESPLVLAPVTLTKQRGVRDAYRMELTSTVAEVNPVLRHQLDELFGLRLPETVDLAADGAVEELRATIERQARATQPAVVVSLVDKPRIELVRHRAQVALQAYRRRRPSSRPTIGRRQYAYSYRRPGWAPLGVQIYADRIQRRPIPLSVELGDAPAPQHVVETFSVQSTADDNPYTWDVDLTMVTLANFNYRTLSLVRDYDSLLTEPLENAAFDELFSSAPRDVAEHGATVPVADRYLVVPADASQVGAVALARSGDNFVIQGPPGTGKSQTITNLVADFVAHGKRVLFVCQKRAALDVVHARLRAQGLGEICTLVHDSQQDKKEFVHGLRDTYERWLADDEPLGAVEARRAALIDATTAALAEVGAYERALADVQDVLDRLISLRGFRWGDDLTPAEQALLPEPADWVPARPLVDSLVAALARAGAAPVLARTPVRLVDPAILHESRADAVVAQRAQEAVDAIEAVLALLVASSDADGLTVDDADAIGQMHAVLAPLVQRDLGSAVTPRTPAARRLQDATAAWREVEAAADAADRAAVGWRAPLSAPDAAAALDIARRREPSAWKFLDGGWRRVKKLVAAGFDAGDRQVRPTATQALELLVARYDTAARADALSQELAREWGHGDLAVLSDRITAIRQYTGALAVWRTRLADTEPDDVLDRLPDQVEAVRALLSGLVLGADDLPMTDLRDELRGLTGADGQALVRATAGTLRDLSAAPTVLRALRHLDASPDQLEYAVVAASMREARALEPSLDRLDGDRLADLLDRVAERAPELQRANAAVVTARLCARFAESVAHSQRSVTGMSPEDRALKAVWMAGRRELEHEFGKVRAYKSIRHLASADPGAVVAAMRPVWLMSPSSLSDTLPLETSFDVVIFDEASQIPVEEAVPALFRGAQVIVVGDRMQLPPTRYFQVGAPSSDEPVSDDDAPVGVVLDSDSFLAVGSVRLPSTMLTWHYRSQYEALIQFSNAAFYEGRLTTIPDRTLTHVRARPLEVAVGAMPAQEDVVAAVDGLLERSISAMRVLDGVYTQRTNPQEAVWIAHLVRELLARGTGQTLGIVAFSEAQQSEIERALERLGREDAEFARRYDAELAREEDGQVVGLFVKNLENVQGDERDVILMSVCYAAGPDGRMRMNFGPINNAGGEKRLNVIFSRARRHMVLVSSIDHTAITNTYNDGANTLRGFLHYADAVSNGDAAAAAGVLAGLRERSGRAAPEAVSPIVEQIAEALRAAGVEVVAGVGQSAFRADLALRPPGAAEHTVGVLVDQPTRLLAHSLDERRVTQPTALRSGGWRVVQVLATEWESDPDAVVRRLVNAVGLTPAR</sequence>
<evidence type="ECO:0000313" key="10">
    <source>
        <dbReference type="Proteomes" id="UP000321049"/>
    </source>
</evidence>
<feature type="domain" description="DNA2/NAM7 helicase helicase" evidence="6">
    <location>
        <begin position="1199"/>
        <end position="1240"/>
    </location>
</feature>
<dbReference type="EMBL" id="BJWH01000007">
    <property type="protein sequence ID" value="GEL98253.1"/>
    <property type="molecule type" value="Genomic_DNA"/>
</dbReference>
<dbReference type="GO" id="GO:0005524">
    <property type="term" value="F:ATP binding"/>
    <property type="evidence" value="ECO:0007669"/>
    <property type="project" value="UniProtKB-KW"/>
</dbReference>
<keyword evidence="5" id="KW-0067">ATP-binding</keyword>
<dbReference type="Proteomes" id="UP000321049">
    <property type="component" value="Unassembled WGS sequence"/>
</dbReference>
<organism evidence="9 10">
    <name type="scientific">Cellulomonas terrae</name>
    <dbReference type="NCBI Taxonomy" id="311234"/>
    <lineage>
        <taxon>Bacteria</taxon>
        <taxon>Bacillati</taxon>
        <taxon>Actinomycetota</taxon>
        <taxon>Actinomycetes</taxon>
        <taxon>Micrococcales</taxon>
        <taxon>Cellulomonadaceae</taxon>
        <taxon>Cellulomonas</taxon>
    </lineage>
</organism>
<evidence type="ECO:0000313" key="9">
    <source>
        <dbReference type="EMBL" id="GEL98253.1"/>
    </source>
</evidence>
<feature type="domain" description="DNA2/NAM7 helicase helicase" evidence="6">
    <location>
        <begin position="572"/>
        <end position="635"/>
    </location>
</feature>
<dbReference type="GO" id="GO:0043139">
    <property type="term" value="F:5'-3' DNA helicase activity"/>
    <property type="evidence" value="ECO:0007669"/>
    <property type="project" value="TreeGrafter"/>
</dbReference>
<dbReference type="InterPro" id="IPR047187">
    <property type="entry name" value="SF1_C_Upf1"/>
</dbReference>
<reference evidence="9 10" key="1">
    <citation type="submission" date="2019-07" db="EMBL/GenBank/DDBJ databases">
        <title>Whole genome shotgun sequence of Cellulomonas terrae NBRC 100819.</title>
        <authorList>
            <person name="Hosoyama A."/>
            <person name="Uohara A."/>
            <person name="Ohji S."/>
            <person name="Ichikawa N."/>
        </authorList>
    </citation>
    <scope>NUCLEOTIDE SEQUENCE [LARGE SCALE GENOMIC DNA]</scope>
    <source>
        <strain evidence="9 10">NBRC 100819</strain>
    </source>
</reference>
<protein>
    <submittedName>
        <fullName evidence="9">DNA helicase</fullName>
    </submittedName>
</protein>
<comment type="similarity">
    <text evidence="1">Belongs to the DNA2/NAM7 helicase family.</text>
</comment>
<keyword evidence="3" id="KW-0378">Hydrolase</keyword>
<dbReference type="RefSeq" id="WP_146845779.1">
    <property type="nucleotide sequence ID" value="NZ_BJWH01000007.1"/>
</dbReference>
<accession>A0A511JKT6</accession>
<feature type="domain" description="Restriction endonuclease type II-like" evidence="8">
    <location>
        <begin position="1553"/>
        <end position="1646"/>
    </location>
</feature>
<keyword evidence="2" id="KW-0547">Nucleotide-binding</keyword>
<dbReference type="OrthoDB" id="9757917at2"/>
<dbReference type="InterPro" id="IPR041677">
    <property type="entry name" value="DNA2/NAM7_AAA_11"/>
</dbReference>
<gene>
    <name evidence="9" type="ORF">CTE05_18000</name>
</gene>
<dbReference type="InterPro" id="IPR027417">
    <property type="entry name" value="P-loop_NTPase"/>
</dbReference>
<name>A0A511JKT6_9CELL</name>
<dbReference type="InterPro" id="IPR049468">
    <property type="entry name" value="Restrct_endonuc-II-like_dom"/>
</dbReference>
<dbReference type="Pfam" id="PF18741">
    <property type="entry name" value="MTES_1575"/>
    <property type="match status" value="1"/>
</dbReference>